<dbReference type="EMBL" id="CADCVL010000059">
    <property type="protein sequence ID" value="CAA9466804.1"/>
    <property type="molecule type" value="Genomic_DNA"/>
</dbReference>
<dbReference type="AlphaFoldDB" id="A0A6J4R843"/>
<sequence>MESVSCREAERGFQCRVGYPSGLELDCFMGAGEVAPGPYCSTPQGRLRTSGLA</sequence>
<evidence type="ECO:0000313" key="1">
    <source>
        <dbReference type="EMBL" id="CAA9466804.1"/>
    </source>
</evidence>
<organism evidence="1">
    <name type="scientific">uncultured Solirubrobacteraceae bacterium</name>
    <dbReference type="NCBI Taxonomy" id="1162706"/>
    <lineage>
        <taxon>Bacteria</taxon>
        <taxon>Bacillati</taxon>
        <taxon>Actinomycetota</taxon>
        <taxon>Thermoleophilia</taxon>
        <taxon>Solirubrobacterales</taxon>
        <taxon>Solirubrobacteraceae</taxon>
        <taxon>environmental samples</taxon>
    </lineage>
</organism>
<name>A0A6J4R843_9ACTN</name>
<proteinExistence type="predicted"/>
<accession>A0A6J4R843</accession>
<gene>
    <name evidence="1" type="ORF">AVDCRST_MAG65-369</name>
</gene>
<reference evidence="1" key="1">
    <citation type="submission" date="2020-02" db="EMBL/GenBank/DDBJ databases">
        <authorList>
            <person name="Meier V. D."/>
        </authorList>
    </citation>
    <scope>NUCLEOTIDE SEQUENCE</scope>
    <source>
        <strain evidence="1">AVDCRST_MAG65</strain>
    </source>
</reference>
<protein>
    <submittedName>
        <fullName evidence="1">Uncharacterized protein</fullName>
    </submittedName>
</protein>